<evidence type="ECO:0000256" key="5">
    <source>
        <dbReference type="ARBA" id="ARBA00023002"/>
    </source>
</evidence>
<sequence>MTSSPSLLTPQEEAAFRAEVEAFAREHCPPQVRAAVAANAKLHRAEYSAWQKALHRRGWSAPGWPVEYGGTGWDQKKRYVFEEVTAALDCPPQYHHGIGHIGPVLMAFGSDEQKARYLPGILNGEDWWCQGYSEPGAGSDLASLKTQAVRDGEDYIVDGQKIWTSHAQEADLMYTLVRTDASGRKQQGITLLLIPLDTPGITRRAIQTIDGWHHVNEIFLDKVRVPVAQRVGEEGQAWSYAKYLLDRERVGASAIPQLTQLLRSAQRAVRAHVDAARLPRGRHALEERLLLAEAALIGVRELAVKAIDDARHGRPLGSRPSALKLRCSELSQEIVAIGMDAAGPALASSFRDPEQQGGAEWLGDANWLHNYLFYRSKTIAGGTSEVLRNVIAREIFGA</sequence>
<feature type="domain" description="Acyl-CoA dehydrogenase/oxidase C-terminal" evidence="6">
    <location>
        <begin position="238"/>
        <end position="395"/>
    </location>
</feature>
<protein>
    <submittedName>
        <fullName evidence="9">Acyl-CoA dehydrogenase</fullName>
    </submittedName>
</protein>
<dbReference type="Gene3D" id="1.20.140.10">
    <property type="entry name" value="Butyryl-CoA Dehydrogenase, subunit A, domain 3"/>
    <property type="match status" value="1"/>
</dbReference>
<dbReference type="InterPro" id="IPR009075">
    <property type="entry name" value="AcylCo_DH/oxidase_C"/>
</dbReference>
<dbReference type="PANTHER" id="PTHR43292:SF3">
    <property type="entry name" value="ACYL-COA DEHYDROGENASE FADE29"/>
    <property type="match status" value="1"/>
</dbReference>
<dbReference type="Proteomes" id="UP000464787">
    <property type="component" value="Chromosome"/>
</dbReference>
<dbReference type="Gene3D" id="1.10.540.10">
    <property type="entry name" value="Acyl-CoA dehydrogenase/oxidase, N-terminal domain"/>
    <property type="match status" value="1"/>
</dbReference>
<evidence type="ECO:0000256" key="3">
    <source>
        <dbReference type="ARBA" id="ARBA00022630"/>
    </source>
</evidence>
<keyword evidence="5" id="KW-0560">Oxidoreductase</keyword>
<comment type="cofactor">
    <cofactor evidence="1">
        <name>FAD</name>
        <dbReference type="ChEBI" id="CHEBI:57692"/>
    </cofactor>
</comment>
<dbReference type="GO" id="GO:0005886">
    <property type="term" value="C:plasma membrane"/>
    <property type="evidence" value="ECO:0007669"/>
    <property type="project" value="TreeGrafter"/>
</dbReference>
<feature type="domain" description="Acyl-CoA dehydrogenase/oxidase N-terminal" evidence="8">
    <location>
        <begin position="11"/>
        <end position="125"/>
    </location>
</feature>
<gene>
    <name evidence="9" type="ORF">GT347_22630</name>
</gene>
<dbReference type="Gene3D" id="2.40.110.10">
    <property type="entry name" value="Butyryl-CoA Dehydrogenase, subunit A, domain 2"/>
    <property type="match status" value="1"/>
</dbReference>
<dbReference type="Pfam" id="PF00441">
    <property type="entry name" value="Acyl-CoA_dh_1"/>
    <property type="match status" value="1"/>
</dbReference>
<dbReference type="InterPro" id="IPR046373">
    <property type="entry name" value="Acyl-CoA_Oxase/DH_mid-dom_sf"/>
</dbReference>
<evidence type="ECO:0000259" key="8">
    <source>
        <dbReference type="Pfam" id="PF02771"/>
    </source>
</evidence>
<organism evidence="9 10">
    <name type="scientific">Xylophilus rhododendri</name>
    <dbReference type="NCBI Taxonomy" id="2697032"/>
    <lineage>
        <taxon>Bacteria</taxon>
        <taxon>Pseudomonadati</taxon>
        <taxon>Pseudomonadota</taxon>
        <taxon>Betaproteobacteria</taxon>
        <taxon>Burkholderiales</taxon>
        <taxon>Xylophilus</taxon>
    </lineage>
</organism>
<dbReference type="InterPro" id="IPR052161">
    <property type="entry name" value="Mycobact_Acyl-CoA_DH"/>
</dbReference>
<evidence type="ECO:0000313" key="10">
    <source>
        <dbReference type="Proteomes" id="UP000464787"/>
    </source>
</evidence>
<reference evidence="9 10" key="1">
    <citation type="submission" date="2020-01" db="EMBL/GenBank/DDBJ databases">
        <title>Genome sequencing of strain KACC 21265.</title>
        <authorList>
            <person name="Heo J."/>
            <person name="Kim S.-J."/>
            <person name="Kim J.-S."/>
            <person name="Hong S.-B."/>
            <person name="Kwon S.-W."/>
        </authorList>
    </citation>
    <scope>NUCLEOTIDE SEQUENCE [LARGE SCALE GENOMIC DNA]</scope>
    <source>
        <strain evidence="9 10">KACC 21265</strain>
    </source>
</reference>
<evidence type="ECO:0000259" key="6">
    <source>
        <dbReference type="Pfam" id="PF00441"/>
    </source>
</evidence>
<dbReference type="InterPro" id="IPR009100">
    <property type="entry name" value="AcylCoA_DH/oxidase_NM_dom_sf"/>
</dbReference>
<evidence type="ECO:0000256" key="2">
    <source>
        <dbReference type="ARBA" id="ARBA00009347"/>
    </source>
</evidence>
<dbReference type="AlphaFoldDB" id="A0A857JCE5"/>
<comment type="similarity">
    <text evidence="2">Belongs to the acyl-CoA dehydrogenase family.</text>
</comment>
<dbReference type="GO" id="GO:0050660">
    <property type="term" value="F:flavin adenine dinucleotide binding"/>
    <property type="evidence" value="ECO:0007669"/>
    <property type="project" value="InterPro"/>
</dbReference>
<dbReference type="KEGG" id="xyk:GT347_22630"/>
<keyword evidence="4" id="KW-0274">FAD</keyword>
<accession>A0A857JCE5</accession>
<dbReference type="InterPro" id="IPR006091">
    <property type="entry name" value="Acyl-CoA_Oxase/DH_mid-dom"/>
</dbReference>
<name>A0A857JCE5_9BURK</name>
<evidence type="ECO:0000256" key="1">
    <source>
        <dbReference type="ARBA" id="ARBA00001974"/>
    </source>
</evidence>
<dbReference type="SUPFAM" id="SSF47203">
    <property type="entry name" value="Acyl-CoA dehydrogenase C-terminal domain-like"/>
    <property type="match status" value="1"/>
</dbReference>
<keyword evidence="10" id="KW-1185">Reference proteome</keyword>
<dbReference type="GO" id="GO:0016627">
    <property type="term" value="F:oxidoreductase activity, acting on the CH-CH group of donors"/>
    <property type="evidence" value="ECO:0007669"/>
    <property type="project" value="InterPro"/>
</dbReference>
<evidence type="ECO:0000259" key="7">
    <source>
        <dbReference type="Pfam" id="PF02770"/>
    </source>
</evidence>
<evidence type="ECO:0000313" key="9">
    <source>
        <dbReference type="EMBL" id="QHJ01681.1"/>
    </source>
</evidence>
<dbReference type="Pfam" id="PF02770">
    <property type="entry name" value="Acyl-CoA_dh_M"/>
    <property type="match status" value="1"/>
</dbReference>
<feature type="domain" description="Acyl-CoA oxidase/dehydrogenase middle" evidence="7">
    <location>
        <begin position="129"/>
        <end position="222"/>
    </location>
</feature>
<dbReference type="EMBL" id="CP047650">
    <property type="protein sequence ID" value="QHJ01681.1"/>
    <property type="molecule type" value="Genomic_DNA"/>
</dbReference>
<evidence type="ECO:0000256" key="4">
    <source>
        <dbReference type="ARBA" id="ARBA00022827"/>
    </source>
</evidence>
<dbReference type="PANTHER" id="PTHR43292">
    <property type="entry name" value="ACYL-COA DEHYDROGENASE"/>
    <property type="match status" value="1"/>
</dbReference>
<dbReference type="InterPro" id="IPR036250">
    <property type="entry name" value="AcylCo_DH-like_C"/>
</dbReference>
<dbReference type="InterPro" id="IPR037069">
    <property type="entry name" value="AcylCoA_DH/ox_N_sf"/>
</dbReference>
<dbReference type="SUPFAM" id="SSF56645">
    <property type="entry name" value="Acyl-CoA dehydrogenase NM domain-like"/>
    <property type="match status" value="1"/>
</dbReference>
<keyword evidence="3" id="KW-0285">Flavoprotein</keyword>
<proteinExistence type="inferred from homology"/>
<dbReference type="InterPro" id="IPR013786">
    <property type="entry name" value="AcylCoA_DH/ox_N"/>
</dbReference>
<dbReference type="Pfam" id="PF02771">
    <property type="entry name" value="Acyl-CoA_dh_N"/>
    <property type="match status" value="1"/>
</dbReference>